<dbReference type="Gene3D" id="2.30.30.1150">
    <property type="match status" value="1"/>
</dbReference>
<evidence type="ECO:0000313" key="7">
    <source>
        <dbReference type="EMBL" id="GMI30769.1"/>
    </source>
</evidence>
<keyword evidence="3" id="KW-0862">Zinc</keyword>
<evidence type="ECO:0000256" key="3">
    <source>
        <dbReference type="ARBA" id="ARBA00022833"/>
    </source>
</evidence>
<keyword evidence="8" id="KW-1185">Reference proteome</keyword>
<dbReference type="PANTHER" id="PTHR24102:SF28">
    <property type="entry name" value="PHD-TYPE DOMAIN-CONTAINING PROTEIN"/>
    <property type="match status" value="1"/>
</dbReference>
<organism evidence="7 8">
    <name type="scientific">Triparma columacea</name>
    <dbReference type="NCBI Taxonomy" id="722753"/>
    <lineage>
        <taxon>Eukaryota</taxon>
        <taxon>Sar</taxon>
        <taxon>Stramenopiles</taxon>
        <taxon>Ochrophyta</taxon>
        <taxon>Bolidophyceae</taxon>
        <taxon>Parmales</taxon>
        <taxon>Triparmaceae</taxon>
        <taxon>Triparma</taxon>
    </lineage>
</organism>
<feature type="compositionally biased region" description="Low complexity" evidence="5">
    <location>
        <begin position="277"/>
        <end position="294"/>
    </location>
</feature>
<dbReference type="AlphaFoldDB" id="A0A9W7G0E2"/>
<dbReference type="Gene3D" id="3.30.40.10">
    <property type="entry name" value="Zinc/RING finger domain, C3HC4 (zinc finger)"/>
    <property type="match status" value="1"/>
</dbReference>
<evidence type="ECO:0000313" key="8">
    <source>
        <dbReference type="Proteomes" id="UP001165065"/>
    </source>
</evidence>
<dbReference type="InterPro" id="IPR019787">
    <property type="entry name" value="Znf_PHD-finger"/>
</dbReference>
<dbReference type="Pfam" id="PF00628">
    <property type="entry name" value="PHD"/>
    <property type="match status" value="2"/>
</dbReference>
<feature type="compositionally biased region" description="Basic residues" evidence="5">
    <location>
        <begin position="204"/>
        <end position="219"/>
    </location>
</feature>
<gene>
    <name evidence="7" type="ORF">TrCOL_g774</name>
</gene>
<dbReference type="GO" id="GO:0008270">
    <property type="term" value="F:zinc ion binding"/>
    <property type="evidence" value="ECO:0007669"/>
    <property type="project" value="UniProtKB-KW"/>
</dbReference>
<evidence type="ECO:0000256" key="5">
    <source>
        <dbReference type="SAM" id="MobiDB-lite"/>
    </source>
</evidence>
<feature type="compositionally biased region" description="Low complexity" evidence="5">
    <location>
        <begin position="793"/>
        <end position="819"/>
    </location>
</feature>
<feature type="domain" description="PHD-type" evidence="6">
    <location>
        <begin position="104"/>
        <end position="151"/>
    </location>
</feature>
<dbReference type="SUPFAM" id="SSF57903">
    <property type="entry name" value="FYVE/PHD zinc finger"/>
    <property type="match status" value="2"/>
</dbReference>
<dbReference type="PANTHER" id="PTHR24102">
    <property type="entry name" value="PHD FINGER PROTEIN"/>
    <property type="match status" value="1"/>
</dbReference>
<keyword evidence="1" id="KW-0479">Metal-binding</keyword>
<evidence type="ECO:0000259" key="6">
    <source>
        <dbReference type="PROSITE" id="PS50016"/>
    </source>
</evidence>
<feature type="compositionally biased region" description="Acidic residues" evidence="5">
    <location>
        <begin position="590"/>
        <end position="601"/>
    </location>
</feature>
<dbReference type="InterPro" id="IPR013083">
    <property type="entry name" value="Znf_RING/FYVE/PHD"/>
</dbReference>
<accession>A0A9W7G0E2</accession>
<feature type="region of interest" description="Disordered" evidence="5">
    <location>
        <begin position="483"/>
        <end position="506"/>
    </location>
</feature>
<comment type="caution">
    <text evidence="7">The sequence shown here is derived from an EMBL/GenBank/DDBJ whole genome shotgun (WGS) entry which is preliminary data.</text>
</comment>
<dbReference type="PROSITE" id="PS01359">
    <property type="entry name" value="ZF_PHD_1"/>
    <property type="match status" value="1"/>
</dbReference>
<name>A0A9W7G0E2_9STRA</name>
<feature type="compositionally biased region" description="Gly residues" evidence="5">
    <location>
        <begin position="569"/>
        <end position="579"/>
    </location>
</feature>
<feature type="region of interest" description="Disordered" evidence="5">
    <location>
        <begin position="177"/>
        <end position="320"/>
    </location>
</feature>
<feature type="region of interest" description="Disordered" evidence="5">
    <location>
        <begin position="754"/>
        <end position="819"/>
    </location>
</feature>
<feature type="region of interest" description="Disordered" evidence="5">
    <location>
        <begin position="335"/>
        <end position="360"/>
    </location>
</feature>
<proteinExistence type="predicted"/>
<keyword evidence="2 4" id="KW-0863">Zinc-finger</keyword>
<feature type="domain" description="PHD-type" evidence="6">
    <location>
        <begin position="411"/>
        <end position="478"/>
    </location>
</feature>
<feature type="region of interest" description="Disordered" evidence="5">
    <location>
        <begin position="563"/>
        <end position="640"/>
    </location>
</feature>
<evidence type="ECO:0000256" key="1">
    <source>
        <dbReference type="ARBA" id="ARBA00022723"/>
    </source>
</evidence>
<dbReference type="SMART" id="SM00249">
    <property type="entry name" value="PHD"/>
    <property type="match status" value="2"/>
</dbReference>
<dbReference type="InterPro" id="IPR001965">
    <property type="entry name" value="Znf_PHD"/>
</dbReference>
<dbReference type="EMBL" id="BRYA01000722">
    <property type="protein sequence ID" value="GMI30769.1"/>
    <property type="molecule type" value="Genomic_DNA"/>
</dbReference>
<dbReference type="PROSITE" id="PS50016">
    <property type="entry name" value="ZF_PHD_2"/>
    <property type="match status" value="2"/>
</dbReference>
<feature type="compositionally biased region" description="Polar residues" evidence="5">
    <location>
        <begin position="612"/>
        <end position="632"/>
    </location>
</feature>
<evidence type="ECO:0000256" key="2">
    <source>
        <dbReference type="ARBA" id="ARBA00022771"/>
    </source>
</evidence>
<protein>
    <recommendedName>
        <fullName evidence="6">PHD-type domain-containing protein</fullName>
    </recommendedName>
</protein>
<dbReference type="InterPro" id="IPR011011">
    <property type="entry name" value="Znf_FYVE_PHD"/>
</dbReference>
<sequence>MHPSPLRTQLNETINLLKYAVTCSTHAIASLPPGVPPPEYDGDDSEYEAETLSLSMPTDVEGDDEFDDKVNLSISGTPSSRGSVYKPGGSSDDSCSSCSSLIHSDYCEVCLLGGDLICCDTCTNVFHLQCIRPNQKIVPRGQWNCAWCVSEGRGIGHVKKNRVVEVMRIARRATEEMRRMRKFGVSDKKGHGDKKTPPPTQEKKSHKKKETQKKSHKKKPPSEVSKSHKKKPPSEVSKSHKKKPPSEVSKSHKKKPPSEDKKKSHKKKPAPSPPPKSSSQSPTSSLSPSSSRSSGRARKAVKVFNPQNGPASEWKSDENKLLEDAIRNKRELEKWKGGENIIKKERGGGEERKEGREREKERIKEREIKKKKELEREIKEREREQKEIAKSGFSNVCKSAQKDSDSDLDSSPLCSFCSDSRSFRICLYCACQVCKSKHSQSTVLLCDGCDGEYHMGCLEPVLERVPRGGWWCDRCVESGRGKARKKKKEGEKKEETDAALAAAANAPPVRVSRSGRVVKPKVRDANEDYSEYRGITMADRFVGETKLGKFIGAQVPLVQTNNKQINKRGVGGGGGGGGQQPNKKTRNVDFEYEDSESDDEETRSFAEDSMDFWSSNVSDPTFIDPTTSSSSSHPRKPGGRECMHVLRKSEGLPFTGKQCEELESYAERGKPEQLRFLKDAVDLMHDAVVDMYRGKTGVTKGGTLSYFDIVGEVLSTPSVLNLSQTTLPPAAASAKEEDVSDAVKMDEDPTFPTALTVDTGVAPVGDTGAGKVGDKMDVEEGPVVAETTPANPPNQATEPTQATTTQAPTPGLTTLPPSV</sequence>
<dbReference type="InterPro" id="IPR019786">
    <property type="entry name" value="Zinc_finger_PHD-type_CS"/>
</dbReference>
<evidence type="ECO:0000256" key="4">
    <source>
        <dbReference type="PROSITE-ProRule" id="PRU00146"/>
    </source>
</evidence>
<reference evidence="8" key="1">
    <citation type="journal article" date="2023" name="Commun. Biol.">
        <title>Genome analysis of Parmales, the sister group of diatoms, reveals the evolutionary specialization of diatoms from phago-mixotrophs to photoautotrophs.</title>
        <authorList>
            <person name="Ban H."/>
            <person name="Sato S."/>
            <person name="Yoshikawa S."/>
            <person name="Yamada K."/>
            <person name="Nakamura Y."/>
            <person name="Ichinomiya M."/>
            <person name="Sato N."/>
            <person name="Blanc-Mathieu R."/>
            <person name="Endo H."/>
            <person name="Kuwata A."/>
            <person name="Ogata H."/>
        </authorList>
    </citation>
    <scope>NUCLEOTIDE SEQUENCE [LARGE SCALE GENOMIC DNA]</scope>
</reference>
<dbReference type="Proteomes" id="UP001165065">
    <property type="component" value="Unassembled WGS sequence"/>
</dbReference>
<feature type="compositionally biased region" description="Basic and acidic residues" evidence="5">
    <location>
        <begin position="177"/>
        <end position="196"/>
    </location>
</feature>
<dbReference type="OrthoDB" id="336088at2759"/>